<reference evidence="1" key="1">
    <citation type="submission" date="2019-04" db="EMBL/GenBank/DDBJ databases">
        <title>Microbes associate with the intestines of laboratory mice.</title>
        <authorList>
            <person name="Navarre W."/>
            <person name="Wong E."/>
            <person name="Huang K."/>
            <person name="Tropini C."/>
            <person name="Ng K."/>
            <person name="Yu B."/>
        </authorList>
    </citation>
    <scope>NUCLEOTIDE SEQUENCE</scope>
    <source>
        <strain evidence="1">NM09_H32</strain>
    </source>
</reference>
<sequence>MATKNGALTAKELTHCAMLGALFYIVFHMFANLLYVEAITFSIFVCAQVFSRKEVVMACALTGLLQLLFHGFMPWNVAYALIFPGYALWFATLKKAVKKHEWIAWINGAIAALFLGQLVDLPFILFDKKLTILYILMGLKTSIIQAGIVFLEFVFLYDPFVRALKKIVRSGNR</sequence>
<comment type="caution">
    <text evidence="1">The sequence shown here is derived from an EMBL/GenBank/DDBJ whole genome shotgun (WGS) entry which is preliminary data.</text>
</comment>
<protein>
    <submittedName>
        <fullName evidence="1">Uncharacterized protein</fullName>
    </submittedName>
</protein>
<proteinExistence type="predicted"/>
<name>A0AC61R853_9FIRM</name>
<evidence type="ECO:0000313" key="1">
    <source>
        <dbReference type="EMBL" id="TGY66030.1"/>
    </source>
</evidence>
<evidence type="ECO:0000313" key="2">
    <source>
        <dbReference type="Proteomes" id="UP000308836"/>
    </source>
</evidence>
<accession>A0AC61R853</accession>
<organism evidence="1 2">
    <name type="scientific">Dubosiella muris</name>
    <dbReference type="NCBI Taxonomy" id="3038133"/>
    <lineage>
        <taxon>Bacteria</taxon>
        <taxon>Bacillati</taxon>
        <taxon>Bacillota</taxon>
        <taxon>Erysipelotrichia</taxon>
        <taxon>Erysipelotrichales</taxon>
        <taxon>Erysipelotrichaceae</taxon>
        <taxon>Dubosiella</taxon>
    </lineage>
</organism>
<keyword evidence="2" id="KW-1185">Reference proteome</keyword>
<gene>
    <name evidence="1" type="ORF">E5336_05950</name>
</gene>
<dbReference type="Proteomes" id="UP000308836">
    <property type="component" value="Unassembled WGS sequence"/>
</dbReference>
<dbReference type="EMBL" id="SRYG01000010">
    <property type="protein sequence ID" value="TGY66030.1"/>
    <property type="molecule type" value="Genomic_DNA"/>
</dbReference>